<dbReference type="Pfam" id="PF05266">
    <property type="entry name" value="DUF724"/>
    <property type="match status" value="1"/>
</dbReference>
<dbReference type="EMBL" id="LWDX02031731">
    <property type="protein sequence ID" value="OEL27757.1"/>
    <property type="molecule type" value="Genomic_DNA"/>
</dbReference>
<dbReference type="InterPro" id="IPR007930">
    <property type="entry name" value="DUF724"/>
</dbReference>
<gene>
    <name evidence="6" type="ORF">BAE44_0011224</name>
</gene>
<organism evidence="6 7">
    <name type="scientific">Dichanthelium oligosanthes</name>
    <dbReference type="NCBI Taxonomy" id="888268"/>
    <lineage>
        <taxon>Eukaryota</taxon>
        <taxon>Viridiplantae</taxon>
        <taxon>Streptophyta</taxon>
        <taxon>Embryophyta</taxon>
        <taxon>Tracheophyta</taxon>
        <taxon>Spermatophyta</taxon>
        <taxon>Magnoliopsida</taxon>
        <taxon>Liliopsida</taxon>
        <taxon>Poales</taxon>
        <taxon>Poaceae</taxon>
        <taxon>PACMAD clade</taxon>
        <taxon>Panicoideae</taxon>
        <taxon>Panicodae</taxon>
        <taxon>Paniceae</taxon>
        <taxon>Dichantheliinae</taxon>
        <taxon>Dichanthelium</taxon>
    </lineage>
</organism>
<feature type="region of interest" description="Disordered" evidence="4">
    <location>
        <begin position="199"/>
        <end position="231"/>
    </location>
</feature>
<evidence type="ECO:0000313" key="6">
    <source>
        <dbReference type="EMBL" id="OEL27757.1"/>
    </source>
</evidence>
<dbReference type="InterPro" id="IPR008395">
    <property type="entry name" value="Agenet-like_dom"/>
</dbReference>
<feature type="region of interest" description="Disordered" evidence="4">
    <location>
        <begin position="530"/>
        <end position="583"/>
    </location>
</feature>
<feature type="domain" description="Agenet" evidence="5">
    <location>
        <begin position="49"/>
        <end position="119"/>
    </location>
</feature>
<dbReference type="STRING" id="888268.A0A1E5VRL5"/>
<evidence type="ECO:0000256" key="4">
    <source>
        <dbReference type="SAM" id="MobiDB-lite"/>
    </source>
</evidence>
<feature type="domain" description="Agenet" evidence="5">
    <location>
        <begin position="124"/>
        <end position="182"/>
    </location>
</feature>
<feature type="domain" description="Agenet" evidence="5">
    <location>
        <begin position="576"/>
        <end position="651"/>
    </location>
</feature>
<keyword evidence="1" id="KW-0813">Transport</keyword>
<dbReference type="OrthoDB" id="687110at2759"/>
<feature type="compositionally biased region" description="Low complexity" evidence="4">
    <location>
        <begin position="530"/>
        <end position="543"/>
    </location>
</feature>
<evidence type="ECO:0000256" key="3">
    <source>
        <dbReference type="SAM" id="Coils"/>
    </source>
</evidence>
<comment type="caution">
    <text evidence="6">The sequence shown here is derived from an EMBL/GenBank/DDBJ whole genome shotgun (WGS) entry which is preliminary data.</text>
</comment>
<protein>
    <recommendedName>
        <fullName evidence="5">Agenet domain-containing protein</fullName>
    </recommendedName>
</protein>
<feature type="compositionally biased region" description="Polar residues" evidence="4">
    <location>
        <begin position="921"/>
        <end position="939"/>
    </location>
</feature>
<evidence type="ECO:0000256" key="2">
    <source>
        <dbReference type="ARBA" id="ARBA00022604"/>
    </source>
</evidence>
<dbReference type="PANTHER" id="PTHR31917">
    <property type="entry name" value="AGENET DOMAIN-CONTAINING PROTEIN-RELATED"/>
    <property type="match status" value="1"/>
</dbReference>
<evidence type="ECO:0000256" key="1">
    <source>
        <dbReference type="ARBA" id="ARBA00022448"/>
    </source>
</evidence>
<feature type="compositionally biased region" description="Basic residues" evidence="4">
    <location>
        <begin position="544"/>
        <end position="556"/>
    </location>
</feature>
<dbReference type="Pfam" id="PF05641">
    <property type="entry name" value="Agenet"/>
    <property type="match status" value="3"/>
</dbReference>
<feature type="region of interest" description="Disordered" evidence="4">
    <location>
        <begin position="919"/>
        <end position="943"/>
    </location>
</feature>
<keyword evidence="2" id="KW-0341">Growth regulation</keyword>
<sequence length="1364" mass="151587">GIHRRRPLCYAYAAGLGWPAATGCPYGTRRAWKVPSRAVIAVRPKLAVRVYEAGEKVEVGRDREVYGYSWFPATVAKAIDDLSYVVEYSDLEGEVGGAAEKATEYLHWQFIRPAMEHSLQESEVRLGPGAAVEAYCDGAWSAGVVRRAVGDDEFEVSINGNKARMLVTKAVEFLKPHYKWEDGRHWRIVSAKRQVDFRKSSASGKRSRTNKVTSSDDEHSQDPDYSGAENSRKELQQNVVILAEVASKKKECFEEPLGLQSSLESPSTGQKIILENTESTQQLLDRTMEDTVNANEVIYQEHVAMVPLSFESAYNGIGMHGSKLHKGLTDPSSGSQENRHADALRHNTGTQVPFVKRNNSLIYEIDEAMVDLQQKLDHLRQKLDHLRQKAQLIEKEKEDDEEKLSRLNVVESSVKEALGAHKRQFDSILAGIGKVLLQFGLVHDAIGLGLSSSITIHLREGTIFLEGNIHLTRLMALKRTEIRGDDLPALRRQGQSTQDPEACGKGALIVIDALLDTLKRGGALPLTHYAHAQQNPNPPMAAAGRRRSPARNRLRRRDGLDLRRSPRLPRSPMPPAPLRPGDEVEVRLDADGYFGTWYEATVVGFAPARGRGSGARYAVAYSPMVANDGGRLPKSFAATHIRRRPPPPSSGPSPQRFRTHDIVEALDRGGWWAGIVVAAAGPTRGGGSVTVAFPITREVIAFAPHFVRPRCDYVGGEWVPSRAVLAEQAQPKRVLRAYDVGDKVEVWKNREVYGYSWFAATVTKVFDRFSYIVEYSEQEEGEKATEYLYWKYIRPAMDCSPRESEFQLVPGAAVEAYCDGAWSPGVVHRVVGEDEYEVSVNRGEANRMVAKVVELLKPHYRWNGNRWRIDKPKRRANLRKHSASRKCPSSPEYSCTKKARKELQRQEVILAGASEHVPVSETDNPLSASHESPASNHCANSCHPLPDNKGGKMHLIQALQRKKDASDNVHSQLKENNNSCSKEIDSALSASLDCQTSSAFTRQVSTGINSDLMMNVYARKLKNLPMVKMCIICITIVECALQYNNCLMAGFLWAGVDTHSNLLDKGLTSTTNSICLVIRNKDVHTDNTSTQEATDNHIMETPTLYPDQLVQQNGGNMNEKSIPLGLQNAGSLECITENNISRSSSIGGSSMPSHLAVSQISGHQVVFVKTSPVWALIEAMDVFKKVPQQPHFRPLQGLPPGLREGMALGLMATFAKSVENIRKLSLADSMASFEEESSTLHHLKENGFNVQSLQNVLNTLVQIKIDNTRHLEEKGNLKAKILEKTTSLSEFDLLLDENGKAIAELEKNLCNRRYEGQKIAKEKEHKDAELSRLKAADSNVEEACGDDEQKFRSVVVELQRKHLT</sequence>
<feature type="domain" description="Agenet" evidence="5">
    <location>
        <begin position="655"/>
        <end position="715"/>
    </location>
</feature>
<accession>A0A1E5VRL5</accession>
<feature type="compositionally biased region" description="Pro residues" evidence="4">
    <location>
        <begin position="569"/>
        <end position="578"/>
    </location>
</feature>
<feature type="domain" description="Agenet" evidence="5">
    <location>
        <begin position="736"/>
        <end position="801"/>
    </location>
</feature>
<keyword evidence="3" id="KW-0175">Coiled coil</keyword>
<dbReference type="PANTHER" id="PTHR31917:SF147">
    <property type="entry name" value="AGENET DOMAIN-CONTAINING PROTEIN"/>
    <property type="match status" value="1"/>
</dbReference>
<dbReference type="Proteomes" id="UP000095767">
    <property type="component" value="Unassembled WGS sequence"/>
</dbReference>
<evidence type="ECO:0000259" key="5">
    <source>
        <dbReference type="SMART" id="SM00743"/>
    </source>
</evidence>
<dbReference type="InterPro" id="IPR014002">
    <property type="entry name" value="Agenet_dom_plant"/>
</dbReference>
<proteinExistence type="predicted"/>
<reference evidence="6 7" key="1">
    <citation type="submission" date="2016-09" db="EMBL/GenBank/DDBJ databases">
        <title>The draft genome of Dichanthelium oligosanthes: A C3 panicoid grass species.</title>
        <authorList>
            <person name="Studer A.J."/>
            <person name="Schnable J.C."/>
            <person name="Brutnell T.P."/>
        </authorList>
    </citation>
    <scope>NUCLEOTIDE SEQUENCE [LARGE SCALE GENOMIC DNA]</scope>
    <source>
        <strain evidence="7">cv. Kellogg 1175</strain>
        <tissue evidence="6">Leaf</tissue>
    </source>
</reference>
<name>A0A1E5VRL5_9POAL</name>
<evidence type="ECO:0000313" key="7">
    <source>
        <dbReference type="Proteomes" id="UP000095767"/>
    </source>
</evidence>
<feature type="non-terminal residue" evidence="6">
    <location>
        <position position="1"/>
    </location>
</feature>
<keyword evidence="7" id="KW-1185">Reference proteome</keyword>
<feature type="coiled-coil region" evidence="3">
    <location>
        <begin position="362"/>
        <end position="410"/>
    </location>
</feature>
<dbReference type="SMART" id="SM00743">
    <property type="entry name" value="Agenet"/>
    <property type="match status" value="5"/>
</dbReference>